<gene>
    <name evidence="2" type="ORF">A3D03_02625</name>
</gene>
<keyword evidence="1" id="KW-0812">Transmembrane</keyword>
<comment type="caution">
    <text evidence="2">The sequence shown here is derived from an EMBL/GenBank/DDBJ whole genome shotgun (WGS) entry which is preliminary data.</text>
</comment>
<evidence type="ECO:0000313" key="2">
    <source>
        <dbReference type="EMBL" id="OGG22171.1"/>
    </source>
</evidence>
<evidence type="ECO:0008006" key="4">
    <source>
        <dbReference type="Google" id="ProtNLM"/>
    </source>
</evidence>
<evidence type="ECO:0000313" key="3">
    <source>
        <dbReference type="Proteomes" id="UP000177092"/>
    </source>
</evidence>
<keyword evidence="1" id="KW-0472">Membrane</keyword>
<name>A0A1F6ABS4_9BACT</name>
<protein>
    <recommendedName>
        <fullName evidence="4">Rod shape-determining protein MreD</fullName>
    </recommendedName>
</protein>
<dbReference type="Pfam" id="PF20221">
    <property type="entry name" value="DUF6580"/>
    <property type="match status" value="1"/>
</dbReference>
<dbReference type="Proteomes" id="UP000177092">
    <property type="component" value="Unassembled WGS sequence"/>
</dbReference>
<organism evidence="2 3">
    <name type="scientific">Candidatus Gottesmanbacteria bacterium RIFCSPHIGHO2_02_FULL_40_13</name>
    <dbReference type="NCBI Taxonomy" id="1798384"/>
    <lineage>
        <taxon>Bacteria</taxon>
        <taxon>Candidatus Gottesmaniibacteriota</taxon>
    </lineage>
</organism>
<feature type="transmembrane region" description="Helical" evidence="1">
    <location>
        <begin position="150"/>
        <end position="167"/>
    </location>
</feature>
<dbReference type="STRING" id="1798384.A3D03_02625"/>
<reference evidence="2 3" key="1">
    <citation type="journal article" date="2016" name="Nat. Commun.">
        <title>Thousands of microbial genomes shed light on interconnected biogeochemical processes in an aquifer system.</title>
        <authorList>
            <person name="Anantharaman K."/>
            <person name="Brown C.T."/>
            <person name="Hug L.A."/>
            <person name="Sharon I."/>
            <person name="Castelle C.J."/>
            <person name="Probst A.J."/>
            <person name="Thomas B.C."/>
            <person name="Singh A."/>
            <person name="Wilkins M.J."/>
            <person name="Karaoz U."/>
            <person name="Brodie E.L."/>
            <person name="Williams K.H."/>
            <person name="Hubbard S.S."/>
            <person name="Banfield J.F."/>
        </authorList>
    </citation>
    <scope>NUCLEOTIDE SEQUENCE [LARGE SCALE GENOMIC DNA]</scope>
</reference>
<dbReference type="AlphaFoldDB" id="A0A1F6ABS4"/>
<keyword evidence="1" id="KW-1133">Transmembrane helix</keyword>
<feature type="transmembrane region" description="Helical" evidence="1">
    <location>
        <begin position="100"/>
        <end position="122"/>
    </location>
</feature>
<dbReference type="InterPro" id="IPR046487">
    <property type="entry name" value="DUF6580"/>
</dbReference>
<proteinExistence type="predicted"/>
<dbReference type="EMBL" id="MFJN01000008">
    <property type="protein sequence ID" value="OGG22171.1"/>
    <property type="molecule type" value="Genomic_DNA"/>
</dbReference>
<sequence length="184" mass="20906">MKNKNLFTAILLIVLGVASRTIWHVWPNVELVTSIALISSSFLSRKWTLFVIISVMAISDMLIGNTNIFIFTWSGFLIIGNLGYLSHLSNLRRGERILQATGLGVAASLWFYLWTNFGVWLLDSFGMYPRSLQGLLDAYIYAIPFFKYNLYGNLVLVPVSFTVYYLVKDLAASLLIHQKIRNTN</sequence>
<feature type="transmembrane region" description="Helical" evidence="1">
    <location>
        <begin position="6"/>
        <end position="26"/>
    </location>
</feature>
<accession>A0A1F6ABS4</accession>
<evidence type="ECO:0000256" key="1">
    <source>
        <dbReference type="SAM" id="Phobius"/>
    </source>
</evidence>
<feature type="transmembrane region" description="Helical" evidence="1">
    <location>
        <begin position="70"/>
        <end position="88"/>
    </location>
</feature>